<dbReference type="RefSeq" id="WP_345058562.1">
    <property type="nucleotide sequence ID" value="NZ_BAABDK010000032.1"/>
</dbReference>
<reference evidence="3" key="1">
    <citation type="journal article" date="2019" name="Int. J. Syst. Evol. Microbiol.">
        <title>The Global Catalogue of Microorganisms (GCM) 10K type strain sequencing project: providing services to taxonomists for standard genome sequencing and annotation.</title>
        <authorList>
            <consortium name="The Broad Institute Genomics Platform"/>
            <consortium name="The Broad Institute Genome Sequencing Center for Infectious Disease"/>
            <person name="Wu L."/>
            <person name="Ma J."/>
        </authorList>
    </citation>
    <scope>NUCLEOTIDE SEQUENCE [LARGE SCALE GENOMIC DNA]</scope>
    <source>
        <strain evidence="3">JCM 17225</strain>
    </source>
</reference>
<name>A0ABP7URL4_9BACT</name>
<evidence type="ECO:0000259" key="1">
    <source>
        <dbReference type="Pfam" id="PF13700"/>
    </source>
</evidence>
<dbReference type="InterPro" id="IPR025296">
    <property type="entry name" value="DUF4158"/>
</dbReference>
<protein>
    <recommendedName>
        <fullName evidence="1">DUF4158 domain-containing protein</fullName>
    </recommendedName>
</protein>
<gene>
    <name evidence="2" type="ORF">GCM10022409_42000</name>
</gene>
<sequence length="61" mass="7005">MPVAFLSDEQAARYGRYHAAPSPEQMTRFFYLSPQDIRLLANYRRCDTQLGCAVQLCPCSF</sequence>
<evidence type="ECO:0000313" key="2">
    <source>
        <dbReference type="EMBL" id="GAA4050849.1"/>
    </source>
</evidence>
<evidence type="ECO:0000313" key="3">
    <source>
        <dbReference type="Proteomes" id="UP001501469"/>
    </source>
</evidence>
<feature type="domain" description="DUF4158" evidence="1">
    <location>
        <begin position="5"/>
        <end position="57"/>
    </location>
</feature>
<proteinExistence type="predicted"/>
<keyword evidence="3" id="KW-1185">Reference proteome</keyword>
<organism evidence="2 3">
    <name type="scientific">Hymenobacter glaciei</name>
    <dbReference type="NCBI Taxonomy" id="877209"/>
    <lineage>
        <taxon>Bacteria</taxon>
        <taxon>Pseudomonadati</taxon>
        <taxon>Bacteroidota</taxon>
        <taxon>Cytophagia</taxon>
        <taxon>Cytophagales</taxon>
        <taxon>Hymenobacteraceae</taxon>
        <taxon>Hymenobacter</taxon>
    </lineage>
</organism>
<dbReference type="EMBL" id="BAABDK010000032">
    <property type="protein sequence ID" value="GAA4050849.1"/>
    <property type="molecule type" value="Genomic_DNA"/>
</dbReference>
<accession>A0ABP7URL4</accession>
<comment type="caution">
    <text evidence="2">The sequence shown here is derived from an EMBL/GenBank/DDBJ whole genome shotgun (WGS) entry which is preliminary data.</text>
</comment>
<dbReference type="Proteomes" id="UP001501469">
    <property type="component" value="Unassembled WGS sequence"/>
</dbReference>
<dbReference type="Pfam" id="PF13700">
    <property type="entry name" value="DUF4158"/>
    <property type="match status" value="1"/>
</dbReference>